<organism evidence="2 3">
    <name type="scientific">Choiromyces venosus 120613-1</name>
    <dbReference type="NCBI Taxonomy" id="1336337"/>
    <lineage>
        <taxon>Eukaryota</taxon>
        <taxon>Fungi</taxon>
        <taxon>Dikarya</taxon>
        <taxon>Ascomycota</taxon>
        <taxon>Pezizomycotina</taxon>
        <taxon>Pezizomycetes</taxon>
        <taxon>Pezizales</taxon>
        <taxon>Tuberaceae</taxon>
        <taxon>Choiromyces</taxon>
    </lineage>
</organism>
<proteinExistence type="predicted"/>
<dbReference type="Proteomes" id="UP000276215">
    <property type="component" value="Unassembled WGS sequence"/>
</dbReference>
<gene>
    <name evidence="2" type="ORF">L873DRAFT_1924893</name>
</gene>
<evidence type="ECO:0000256" key="1">
    <source>
        <dbReference type="SAM" id="Phobius"/>
    </source>
</evidence>
<evidence type="ECO:0000313" key="2">
    <source>
        <dbReference type="EMBL" id="RPA96432.1"/>
    </source>
</evidence>
<reference evidence="2 3" key="1">
    <citation type="journal article" date="2018" name="Nat. Ecol. Evol.">
        <title>Pezizomycetes genomes reveal the molecular basis of ectomycorrhizal truffle lifestyle.</title>
        <authorList>
            <person name="Murat C."/>
            <person name="Payen T."/>
            <person name="Noel B."/>
            <person name="Kuo A."/>
            <person name="Morin E."/>
            <person name="Chen J."/>
            <person name="Kohler A."/>
            <person name="Krizsan K."/>
            <person name="Balestrini R."/>
            <person name="Da Silva C."/>
            <person name="Montanini B."/>
            <person name="Hainaut M."/>
            <person name="Levati E."/>
            <person name="Barry K.W."/>
            <person name="Belfiori B."/>
            <person name="Cichocki N."/>
            <person name="Clum A."/>
            <person name="Dockter R.B."/>
            <person name="Fauchery L."/>
            <person name="Guy J."/>
            <person name="Iotti M."/>
            <person name="Le Tacon F."/>
            <person name="Lindquist E.A."/>
            <person name="Lipzen A."/>
            <person name="Malagnac F."/>
            <person name="Mello A."/>
            <person name="Molinier V."/>
            <person name="Miyauchi S."/>
            <person name="Poulain J."/>
            <person name="Riccioni C."/>
            <person name="Rubini A."/>
            <person name="Sitrit Y."/>
            <person name="Splivallo R."/>
            <person name="Traeger S."/>
            <person name="Wang M."/>
            <person name="Zifcakova L."/>
            <person name="Wipf D."/>
            <person name="Zambonelli A."/>
            <person name="Paolocci F."/>
            <person name="Nowrousian M."/>
            <person name="Ottonello S."/>
            <person name="Baldrian P."/>
            <person name="Spatafora J.W."/>
            <person name="Henrissat B."/>
            <person name="Nagy L.G."/>
            <person name="Aury J.M."/>
            <person name="Wincker P."/>
            <person name="Grigoriev I.V."/>
            <person name="Bonfante P."/>
            <person name="Martin F.M."/>
        </authorList>
    </citation>
    <scope>NUCLEOTIDE SEQUENCE [LARGE SCALE GENOMIC DNA]</scope>
    <source>
        <strain evidence="2 3">120613-1</strain>
    </source>
</reference>
<keyword evidence="3" id="KW-1185">Reference proteome</keyword>
<protein>
    <submittedName>
        <fullName evidence="2">Uncharacterized protein</fullName>
    </submittedName>
</protein>
<dbReference type="EMBL" id="ML120414">
    <property type="protein sequence ID" value="RPA96432.1"/>
    <property type="molecule type" value="Genomic_DNA"/>
</dbReference>
<evidence type="ECO:0000313" key="3">
    <source>
        <dbReference type="Proteomes" id="UP000276215"/>
    </source>
</evidence>
<keyword evidence="1" id="KW-0812">Transmembrane</keyword>
<feature type="transmembrane region" description="Helical" evidence="1">
    <location>
        <begin position="12"/>
        <end position="30"/>
    </location>
</feature>
<keyword evidence="1" id="KW-1133">Transmembrane helix</keyword>
<name>A0A3N4JDV0_9PEZI</name>
<keyword evidence="1" id="KW-0472">Membrane</keyword>
<dbReference type="AlphaFoldDB" id="A0A3N4JDV0"/>
<sequence>MQRTKNTSSSLLVLSSKLLLFFIIPIFVYTNHKFYNIFSSHMTTRKMRKTLLSRNF</sequence>
<accession>A0A3N4JDV0</accession>